<gene>
    <name evidence="2" type="ORF">GSMUA_193110.1</name>
</gene>
<name>A0A8D7AL70_MUSAM</name>
<sequence>GTPGGCGASPSVDEGGAAGLEPAEPVTEGGPHLALRGVRVVPRHPSPPPRLRVAGPRLPRRGGGGGTAGPDPATVPPPGPQRRSAGGGGHGLRAGRRAVGPDRHPVAPVVVGH</sequence>
<proteinExistence type="predicted"/>
<feature type="non-terminal residue" evidence="2">
    <location>
        <position position="113"/>
    </location>
</feature>
<dbReference type="AlphaFoldDB" id="A0A8D7AL70"/>
<organism evidence="2">
    <name type="scientific">Musa acuminata subsp. malaccensis</name>
    <name type="common">Wild banana</name>
    <name type="synonym">Musa malaccensis</name>
    <dbReference type="NCBI Taxonomy" id="214687"/>
    <lineage>
        <taxon>Eukaryota</taxon>
        <taxon>Viridiplantae</taxon>
        <taxon>Streptophyta</taxon>
        <taxon>Embryophyta</taxon>
        <taxon>Tracheophyta</taxon>
        <taxon>Spermatophyta</taxon>
        <taxon>Magnoliopsida</taxon>
        <taxon>Liliopsida</taxon>
        <taxon>Zingiberales</taxon>
        <taxon>Musaceae</taxon>
        <taxon>Musa</taxon>
    </lineage>
</organism>
<feature type="non-terminal residue" evidence="2">
    <location>
        <position position="1"/>
    </location>
</feature>
<reference evidence="2" key="1">
    <citation type="submission" date="2021-03" db="EMBL/GenBank/DDBJ databases">
        <authorList>
            <consortium name="Genoscope - CEA"/>
            <person name="William W."/>
        </authorList>
    </citation>
    <scope>NUCLEOTIDE SEQUENCE</scope>
    <source>
        <strain evidence="2">Doubled-haploid Pahang</strain>
    </source>
</reference>
<evidence type="ECO:0000256" key="1">
    <source>
        <dbReference type="SAM" id="MobiDB-lite"/>
    </source>
</evidence>
<accession>A0A8D7AL70</accession>
<protein>
    <submittedName>
        <fullName evidence="2">(wild Malaysian banana) hypothetical protein</fullName>
    </submittedName>
</protein>
<evidence type="ECO:0000313" key="2">
    <source>
        <dbReference type="EMBL" id="CAG1851255.1"/>
    </source>
</evidence>
<dbReference type="EMBL" id="HG996468">
    <property type="protein sequence ID" value="CAG1851255.1"/>
    <property type="molecule type" value="Genomic_DNA"/>
</dbReference>
<feature type="region of interest" description="Disordered" evidence="1">
    <location>
        <begin position="1"/>
        <end position="113"/>
    </location>
</feature>